<keyword evidence="4" id="KW-0547">Nucleotide-binding</keyword>
<evidence type="ECO:0000256" key="2">
    <source>
        <dbReference type="ARBA" id="ARBA00022475"/>
    </source>
</evidence>
<evidence type="ECO:0000256" key="1">
    <source>
        <dbReference type="ARBA" id="ARBA00022448"/>
    </source>
</evidence>
<dbReference type="EMBL" id="FMBA01000049">
    <property type="protein sequence ID" value="SCC22518.1"/>
    <property type="molecule type" value="Genomic_DNA"/>
</dbReference>
<sequence length="236" mass="26664">MIELNKINYHYDNFKMHFDIKIASKDKVLIVGPSGAGKSTLLSLIAGFIFPDSGNILLNHQKMTNILPGKRPVSILFQHNNLFSHLTVEQNIGLGIRPCLTLTDCERQTIDDMLVKVSLMGFNNRYPDQLSGGQCQRVALARCLIQRRPILLLDEPFSALDQALRFEMLALVNQICDEFNLTLMMVSHHISDFLGYFSRCLVVDNGQIVFNGLPKQLKQSENNHIANMLGFNFNKA</sequence>
<dbReference type="InterPro" id="IPR003439">
    <property type="entry name" value="ABC_transporter-like_ATP-bd"/>
</dbReference>
<protein>
    <submittedName>
        <fullName evidence="9">Thiamine transport system ATP-binding protein</fullName>
    </submittedName>
</protein>
<dbReference type="SMART" id="SM00382">
    <property type="entry name" value="AAA"/>
    <property type="match status" value="1"/>
</dbReference>
<dbReference type="InterPro" id="IPR050093">
    <property type="entry name" value="ABC_SmlMolc_Importer"/>
</dbReference>
<dbReference type="PROSITE" id="PS50893">
    <property type="entry name" value="ABC_TRANSPORTER_2"/>
    <property type="match status" value="1"/>
</dbReference>
<evidence type="ECO:0000256" key="4">
    <source>
        <dbReference type="ARBA" id="ARBA00022741"/>
    </source>
</evidence>
<dbReference type="InterPro" id="IPR003593">
    <property type="entry name" value="AAA+_ATPase"/>
</dbReference>
<dbReference type="Pfam" id="PF00005">
    <property type="entry name" value="ABC_tran"/>
    <property type="match status" value="1"/>
</dbReference>
<dbReference type="SUPFAM" id="SSF52540">
    <property type="entry name" value="P-loop containing nucleoside triphosphate hydrolases"/>
    <property type="match status" value="1"/>
</dbReference>
<keyword evidence="6" id="KW-1278">Translocase</keyword>
<dbReference type="OrthoDB" id="9802264at2"/>
<evidence type="ECO:0000256" key="6">
    <source>
        <dbReference type="ARBA" id="ARBA00022967"/>
    </source>
</evidence>
<evidence type="ECO:0000256" key="3">
    <source>
        <dbReference type="ARBA" id="ARBA00022519"/>
    </source>
</evidence>
<dbReference type="RefSeq" id="WP_091124997.1">
    <property type="nucleotide sequence ID" value="NZ_FMBA01000049.1"/>
</dbReference>
<dbReference type="NCBIfam" id="TIGR01277">
    <property type="entry name" value="thiQ"/>
    <property type="match status" value="1"/>
</dbReference>
<dbReference type="STRING" id="1798183.GA0061080_10494"/>
<dbReference type="PANTHER" id="PTHR42781">
    <property type="entry name" value="SPERMIDINE/PUTRESCINE IMPORT ATP-BINDING PROTEIN POTA"/>
    <property type="match status" value="1"/>
</dbReference>
<dbReference type="InterPro" id="IPR005968">
    <property type="entry name" value="Thiamine_ABC_ThiQ"/>
</dbReference>
<accession>A0A1C4CTX0</accession>
<organism evidence="9 10">
    <name type="scientific">Gilliamella intestini</name>
    <dbReference type="NCBI Taxonomy" id="1798183"/>
    <lineage>
        <taxon>Bacteria</taxon>
        <taxon>Pseudomonadati</taxon>
        <taxon>Pseudomonadota</taxon>
        <taxon>Gammaproteobacteria</taxon>
        <taxon>Orbales</taxon>
        <taxon>Orbaceae</taxon>
        <taxon>Gilliamella</taxon>
    </lineage>
</organism>
<dbReference type="GO" id="GO:0042626">
    <property type="term" value="F:ATPase-coupled transmembrane transporter activity"/>
    <property type="evidence" value="ECO:0007669"/>
    <property type="project" value="InterPro"/>
</dbReference>
<dbReference type="PROSITE" id="PS00211">
    <property type="entry name" value="ABC_TRANSPORTER_1"/>
    <property type="match status" value="1"/>
</dbReference>
<dbReference type="GO" id="GO:0016887">
    <property type="term" value="F:ATP hydrolysis activity"/>
    <property type="evidence" value="ECO:0007669"/>
    <property type="project" value="InterPro"/>
</dbReference>
<dbReference type="InterPro" id="IPR017871">
    <property type="entry name" value="ABC_transporter-like_CS"/>
</dbReference>
<dbReference type="Gene3D" id="3.40.50.300">
    <property type="entry name" value="P-loop containing nucleotide triphosphate hydrolases"/>
    <property type="match status" value="1"/>
</dbReference>
<keyword evidence="7" id="KW-0472">Membrane</keyword>
<keyword evidence="1" id="KW-0813">Transport</keyword>
<dbReference type="GO" id="GO:0005524">
    <property type="term" value="F:ATP binding"/>
    <property type="evidence" value="ECO:0007669"/>
    <property type="project" value="UniProtKB-KW"/>
</dbReference>
<keyword evidence="5 9" id="KW-0067">ATP-binding</keyword>
<dbReference type="GO" id="GO:0071934">
    <property type="term" value="P:thiamine transmembrane transport"/>
    <property type="evidence" value="ECO:0007669"/>
    <property type="project" value="InterPro"/>
</dbReference>
<keyword evidence="3" id="KW-0997">Cell inner membrane</keyword>
<feature type="domain" description="ABC transporter" evidence="8">
    <location>
        <begin position="2"/>
        <end position="230"/>
    </location>
</feature>
<evidence type="ECO:0000313" key="9">
    <source>
        <dbReference type="EMBL" id="SCC22518.1"/>
    </source>
</evidence>
<gene>
    <name evidence="9" type="ORF">GA0061080_10494</name>
</gene>
<dbReference type="NCBIfam" id="NF008039">
    <property type="entry name" value="PRK10771.1"/>
    <property type="match status" value="1"/>
</dbReference>
<keyword evidence="10" id="KW-1185">Reference proteome</keyword>
<dbReference type="GO" id="GO:0016020">
    <property type="term" value="C:membrane"/>
    <property type="evidence" value="ECO:0007669"/>
    <property type="project" value="InterPro"/>
</dbReference>
<proteinExistence type="predicted"/>
<evidence type="ECO:0000256" key="7">
    <source>
        <dbReference type="ARBA" id="ARBA00023136"/>
    </source>
</evidence>
<evidence type="ECO:0000313" key="10">
    <source>
        <dbReference type="Proteomes" id="UP000199698"/>
    </source>
</evidence>
<dbReference type="PANTHER" id="PTHR42781:SF1">
    <property type="entry name" value="THIAMINE IMPORT ATP-BINDING PROTEIN THIQ"/>
    <property type="match status" value="1"/>
</dbReference>
<dbReference type="AlphaFoldDB" id="A0A1C4CTX0"/>
<reference evidence="10" key="1">
    <citation type="submission" date="2016-08" db="EMBL/GenBank/DDBJ databases">
        <authorList>
            <person name="Varghese N."/>
            <person name="Submissions Spin"/>
        </authorList>
    </citation>
    <scope>NUCLEOTIDE SEQUENCE [LARGE SCALE GENOMIC DNA]</scope>
    <source>
        <strain evidence="10">R-53144</strain>
    </source>
</reference>
<evidence type="ECO:0000259" key="8">
    <source>
        <dbReference type="PROSITE" id="PS50893"/>
    </source>
</evidence>
<dbReference type="InterPro" id="IPR027417">
    <property type="entry name" value="P-loop_NTPase"/>
</dbReference>
<dbReference type="Proteomes" id="UP000199698">
    <property type="component" value="Unassembled WGS sequence"/>
</dbReference>
<name>A0A1C4CTX0_9GAMM</name>
<evidence type="ECO:0000256" key="5">
    <source>
        <dbReference type="ARBA" id="ARBA00022840"/>
    </source>
</evidence>
<keyword evidence="2" id="KW-1003">Cell membrane</keyword>